<comment type="caution">
    <text evidence="1">The sequence shown here is derived from an EMBL/GenBank/DDBJ whole genome shotgun (WGS) entry which is preliminary data.</text>
</comment>
<accession>A0A5B7JBQ4</accession>
<evidence type="ECO:0000313" key="1">
    <source>
        <dbReference type="EMBL" id="MPC92105.1"/>
    </source>
</evidence>
<dbReference type="Proteomes" id="UP000324222">
    <property type="component" value="Unassembled WGS sequence"/>
</dbReference>
<organism evidence="1 2">
    <name type="scientific">Portunus trituberculatus</name>
    <name type="common">Swimming crab</name>
    <name type="synonym">Neptunus trituberculatus</name>
    <dbReference type="NCBI Taxonomy" id="210409"/>
    <lineage>
        <taxon>Eukaryota</taxon>
        <taxon>Metazoa</taxon>
        <taxon>Ecdysozoa</taxon>
        <taxon>Arthropoda</taxon>
        <taxon>Crustacea</taxon>
        <taxon>Multicrustacea</taxon>
        <taxon>Malacostraca</taxon>
        <taxon>Eumalacostraca</taxon>
        <taxon>Eucarida</taxon>
        <taxon>Decapoda</taxon>
        <taxon>Pleocyemata</taxon>
        <taxon>Brachyura</taxon>
        <taxon>Eubrachyura</taxon>
        <taxon>Portunoidea</taxon>
        <taxon>Portunidae</taxon>
        <taxon>Portuninae</taxon>
        <taxon>Portunus</taxon>
    </lineage>
</organism>
<reference evidence="1 2" key="1">
    <citation type="submission" date="2019-05" db="EMBL/GenBank/DDBJ databases">
        <title>Another draft genome of Portunus trituberculatus and its Hox gene families provides insights of decapod evolution.</title>
        <authorList>
            <person name="Jeong J.-H."/>
            <person name="Song I."/>
            <person name="Kim S."/>
            <person name="Choi T."/>
            <person name="Kim D."/>
            <person name="Ryu S."/>
            <person name="Kim W."/>
        </authorList>
    </citation>
    <scope>NUCLEOTIDE SEQUENCE [LARGE SCALE GENOMIC DNA]</scope>
    <source>
        <tissue evidence="1">Muscle</tissue>
    </source>
</reference>
<name>A0A5B7JBQ4_PORTR</name>
<proteinExistence type="predicted"/>
<evidence type="ECO:0000313" key="2">
    <source>
        <dbReference type="Proteomes" id="UP000324222"/>
    </source>
</evidence>
<dbReference type="EMBL" id="VSRR010090126">
    <property type="protein sequence ID" value="MPC92105.1"/>
    <property type="molecule type" value="Genomic_DNA"/>
</dbReference>
<gene>
    <name evidence="1" type="ORF">E2C01_087176</name>
</gene>
<sequence>MAGLLDRKEREPLYKAEIRSSLEYSCLAWGGAAPSNPAVLDKIERRAERQISEGLPEQQAASLHSLHSLQHVTTVRYLISQMTSCAVMFSPRTKACEPTPQTQTTWVCLRANTYDRHSAPLISSLISLAEFKSLFLYS</sequence>
<dbReference type="AlphaFoldDB" id="A0A5B7JBQ4"/>
<keyword evidence="2" id="KW-1185">Reference proteome</keyword>
<protein>
    <submittedName>
        <fullName evidence="1">Uncharacterized protein</fullName>
    </submittedName>
</protein>